<reference evidence="16 17" key="1">
    <citation type="submission" date="2021-01" db="EMBL/GenBank/DDBJ databases">
        <title>Whole genome shotgun sequence of Asanoa siamensis NBRC 107932.</title>
        <authorList>
            <person name="Komaki H."/>
            <person name="Tamura T."/>
        </authorList>
    </citation>
    <scope>NUCLEOTIDE SEQUENCE [LARGE SCALE GENOMIC DNA]</scope>
    <source>
        <strain evidence="16 17">NBRC 107932</strain>
    </source>
</reference>
<keyword evidence="17" id="KW-1185">Reference proteome</keyword>
<proteinExistence type="inferred from homology"/>
<evidence type="ECO:0000256" key="11">
    <source>
        <dbReference type="ARBA" id="ARBA00044535"/>
    </source>
</evidence>
<dbReference type="CDD" id="cd17920">
    <property type="entry name" value="DEXHc_RecQ"/>
    <property type="match status" value="1"/>
</dbReference>
<dbReference type="Proteomes" id="UP000604117">
    <property type="component" value="Unassembled WGS sequence"/>
</dbReference>
<keyword evidence="6" id="KW-0067">ATP-binding</keyword>
<comment type="catalytic activity">
    <reaction evidence="9">
        <text>Couples ATP hydrolysis with the unwinding of duplex DNA by translocating in the 3'-5' direction.</text>
        <dbReference type="EC" id="5.6.2.4"/>
    </reaction>
</comment>
<dbReference type="NCBIfam" id="TIGR00614">
    <property type="entry name" value="recQ_fam"/>
    <property type="match status" value="1"/>
</dbReference>
<evidence type="ECO:0000256" key="6">
    <source>
        <dbReference type="ARBA" id="ARBA00022840"/>
    </source>
</evidence>
<accession>A0ABQ4CRD6</accession>
<evidence type="ECO:0000256" key="8">
    <source>
        <dbReference type="ARBA" id="ARBA00023235"/>
    </source>
</evidence>
<keyword evidence="8" id="KW-0413">Isomerase</keyword>
<evidence type="ECO:0000259" key="15">
    <source>
        <dbReference type="PROSITE" id="PS51194"/>
    </source>
</evidence>
<dbReference type="SMART" id="SM00490">
    <property type="entry name" value="HELICc"/>
    <property type="match status" value="1"/>
</dbReference>
<evidence type="ECO:0000256" key="13">
    <source>
        <dbReference type="SAM" id="Phobius"/>
    </source>
</evidence>
<dbReference type="InterPro" id="IPR027417">
    <property type="entry name" value="P-loop_NTPase"/>
</dbReference>
<feature type="domain" description="Helicase C-terminal" evidence="15">
    <location>
        <begin position="242"/>
        <end position="388"/>
    </location>
</feature>
<evidence type="ECO:0000256" key="1">
    <source>
        <dbReference type="ARBA" id="ARBA00005446"/>
    </source>
</evidence>
<name>A0ABQ4CRD6_9ACTN</name>
<evidence type="ECO:0000256" key="5">
    <source>
        <dbReference type="ARBA" id="ARBA00022806"/>
    </source>
</evidence>
<keyword evidence="2" id="KW-0479">Metal-binding</keyword>
<comment type="similarity">
    <text evidence="1">Belongs to the helicase family. RecQ subfamily.</text>
</comment>
<evidence type="ECO:0000256" key="4">
    <source>
        <dbReference type="ARBA" id="ARBA00022801"/>
    </source>
</evidence>
<gene>
    <name evidence="16" type="primary">recQ_1</name>
    <name evidence="16" type="ORF">Asi02nite_33580</name>
</gene>
<keyword evidence="3" id="KW-0547">Nucleotide-binding</keyword>
<dbReference type="Pfam" id="PF00271">
    <property type="entry name" value="Helicase_C"/>
    <property type="match status" value="1"/>
</dbReference>
<feature type="transmembrane region" description="Helical" evidence="13">
    <location>
        <begin position="64"/>
        <end position="86"/>
    </location>
</feature>
<evidence type="ECO:0000256" key="3">
    <source>
        <dbReference type="ARBA" id="ARBA00022741"/>
    </source>
</evidence>
<keyword evidence="7" id="KW-0238">DNA-binding</keyword>
<dbReference type="PROSITE" id="PS51194">
    <property type="entry name" value="HELICASE_CTER"/>
    <property type="match status" value="1"/>
</dbReference>
<dbReference type="InterPro" id="IPR001650">
    <property type="entry name" value="Helicase_C-like"/>
</dbReference>
<sequence>MWTGLRRTQTSDGACNLEAMEAVDRVARQVFGFDLRPGQRAAATSIAAGRDTLAVLPTGSGKSAIYQVAGLVLGGLTVVVSPLIALERDQAVNLRRRTKPDGTPIRVVTLNSAQHKAERRDSLAALRAGEVDFVMLGPEQFANDESVDAITNVTLFTLDEAHLISQWGRDFRPDYLRLPSVCESLGSPPVLALTATAAPPVQADITRELKMRDANVVVTDFDRPNIHLAVRRTRNDLPEDRAVDDRAVEVVLAHETPALVYALTHARCESLAERLNLDAYRAAPYHAGLPAAQRARTQDDFLAGRLDVVVATSAFGMGIDKPDVRTVVHAGVPGSLDEYYQEIGRAGRDGQPARAVVVYDPRTIRIPRLLAARSRMSPAVVHKVIDVLEATPGRVSVRSVVDTSGVSRQQVLRVVEELEGLGFLEPDGSDGMVKPDELPPDAFSLVYREGGRQQSILCSRIEAAREYAETVRCRRAELLAYFGEHYEPPCGACDNDEAAAAVRAQPSKAQVGRRHHEPETAATRVRHRVWGEGTLLSRDDHELTVAFDTVGYRHLTPAVLENGILTVEH</sequence>
<dbReference type="SUPFAM" id="SSF52540">
    <property type="entry name" value="P-loop containing nucleoside triphosphate hydrolases"/>
    <property type="match status" value="1"/>
</dbReference>
<evidence type="ECO:0000256" key="9">
    <source>
        <dbReference type="ARBA" id="ARBA00034617"/>
    </source>
</evidence>
<dbReference type="GO" id="GO:0004386">
    <property type="term" value="F:helicase activity"/>
    <property type="evidence" value="ECO:0007669"/>
    <property type="project" value="UniProtKB-KW"/>
</dbReference>
<dbReference type="PANTHER" id="PTHR13710:SF105">
    <property type="entry name" value="ATP-DEPENDENT DNA HELICASE Q1"/>
    <property type="match status" value="1"/>
</dbReference>
<keyword evidence="13" id="KW-0472">Membrane</keyword>
<keyword evidence="13" id="KW-1133">Transmembrane helix</keyword>
<dbReference type="PANTHER" id="PTHR13710">
    <property type="entry name" value="DNA HELICASE RECQ FAMILY MEMBER"/>
    <property type="match status" value="1"/>
</dbReference>
<dbReference type="Pfam" id="PF00270">
    <property type="entry name" value="DEAD"/>
    <property type="match status" value="1"/>
</dbReference>
<protein>
    <recommendedName>
        <fullName evidence="11">ATP-dependent DNA helicase RecQ</fullName>
        <ecNumber evidence="10">5.6.2.4</ecNumber>
    </recommendedName>
    <alternativeName>
        <fullName evidence="12">DNA 3'-5' helicase RecQ</fullName>
    </alternativeName>
</protein>
<dbReference type="Gene3D" id="3.40.50.300">
    <property type="entry name" value="P-loop containing nucleotide triphosphate hydrolases"/>
    <property type="match status" value="2"/>
</dbReference>
<dbReference type="EC" id="5.6.2.4" evidence="10"/>
<evidence type="ECO:0000313" key="17">
    <source>
        <dbReference type="Proteomes" id="UP000604117"/>
    </source>
</evidence>
<dbReference type="SMART" id="SM00487">
    <property type="entry name" value="DEXDc"/>
    <property type="match status" value="1"/>
</dbReference>
<keyword evidence="13" id="KW-0812">Transmembrane</keyword>
<dbReference type="InterPro" id="IPR004589">
    <property type="entry name" value="DNA_helicase_ATP-dep_RecQ"/>
</dbReference>
<dbReference type="EMBL" id="BONE01000024">
    <property type="protein sequence ID" value="GIF73840.1"/>
    <property type="molecule type" value="Genomic_DNA"/>
</dbReference>
<keyword evidence="5 16" id="KW-0347">Helicase</keyword>
<organism evidence="16 17">
    <name type="scientific">Asanoa siamensis</name>
    <dbReference type="NCBI Taxonomy" id="926357"/>
    <lineage>
        <taxon>Bacteria</taxon>
        <taxon>Bacillati</taxon>
        <taxon>Actinomycetota</taxon>
        <taxon>Actinomycetes</taxon>
        <taxon>Micromonosporales</taxon>
        <taxon>Micromonosporaceae</taxon>
        <taxon>Asanoa</taxon>
    </lineage>
</organism>
<evidence type="ECO:0000256" key="7">
    <source>
        <dbReference type="ARBA" id="ARBA00023125"/>
    </source>
</evidence>
<evidence type="ECO:0000256" key="2">
    <source>
        <dbReference type="ARBA" id="ARBA00022723"/>
    </source>
</evidence>
<dbReference type="InterPro" id="IPR011545">
    <property type="entry name" value="DEAD/DEAH_box_helicase_dom"/>
</dbReference>
<evidence type="ECO:0000259" key="14">
    <source>
        <dbReference type="PROSITE" id="PS51192"/>
    </source>
</evidence>
<evidence type="ECO:0000256" key="12">
    <source>
        <dbReference type="ARBA" id="ARBA00044550"/>
    </source>
</evidence>
<evidence type="ECO:0000313" key="16">
    <source>
        <dbReference type="EMBL" id="GIF73840.1"/>
    </source>
</evidence>
<feature type="domain" description="Helicase ATP-binding" evidence="14">
    <location>
        <begin position="43"/>
        <end position="215"/>
    </location>
</feature>
<comment type="caution">
    <text evidence="16">The sequence shown here is derived from an EMBL/GenBank/DDBJ whole genome shotgun (WGS) entry which is preliminary data.</text>
</comment>
<keyword evidence="4" id="KW-0378">Hydrolase</keyword>
<evidence type="ECO:0000256" key="10">
    <source>
        <dbReference type="ARBA" id="ARBA00034808"/>
    </source>
</evidence>
<dbReference type="InterPro" id="IPR014001">
    <property type="entry name" value="Helicase_ATP-bd"/>
</dbReference>
<dbReference type="Pfam" id="PF16124">
    <property type="entry name" value="RecQ_Zn_bind"/>
    <property type="match status" value="1"/>
</dbReference>
<dbReference type="InterPro" id="IPR032284">
    <property type="entry name" value="RecQ_Zn-bd"/>
</dbReference>
<dbReference type="PROSITE" id="PS51192">
    <property type="entry name" value="HELICASE_ATP_BIND_1"/>
    <property type="match status" value="1"/>
</dbReference>